<keyword evidence="4" id="KW-0807">Transducer</keyword>
<keyword evidence="9" id="KW-1185">Reference proteome</keyword>
<dbReference type="Pfam" id="PF00672">
    <property type="entry name" value="HAMP"/>
    <property type="match status" value="1"/>
</dbReference>
<dbReference type="CDD" id="cd11386">
    <property type="entry name" value="MCP_signal"/>
    <property type="match status" value="1"/>
</dbReference>
<gene>
    <name evidence="8" type="ORF">SAMN02982985_05200</name>
</gene>
<dbReference type="SMART" id="SM00304">
    <property type="entry name" value="HAMP"/>
    <property type="match status" value="1"/>
</dbReference>
<dbReference type="RefSeq" id="WP_093390606.1">
    <property type="nucleotide sequence ID" value="NZ_FOTW01000031.1"/>
</dbReference>
<dbReference type="FunFam" id="1.10.287.950:FF:000001">
    <property type="entry name" value="Methyl-accepting chemotaxis sensory transducer"/>
    <property type="match status" value="1"/>
</dbReference>
<evidence type="ECO:0000256" key="1">
    <source>
        <dbReference type="ARBA" id="ARBA00004370"/>
    </source>
</evidence>
<proteinExistence type="inferred from homology"/>
<sequence length="519" mass="53795">MQLSNLNIGVRLAIGFGLAIAVMLLMSLVGIDRVNRASAMTAQIVDDRYVKVQLVNEMRSYANRGAQSVRNAMLAAEPEQAKAFVAALAESDRVGNEAAAKMEKMLASADGRALFRAQGEAYVQYAEQRGAALKLLEAGERDNAVQFLFKQVIPLQTAYFVRLDAMLKHLAGQMADNGAAAASAARAATALLLGLLVLATVLSAGAGFIITRSVTGPIKQAVLLAETVAKGDLTARIEVNRTDEAGRLLHALKDMVGSLTGTVGAVRGSTDTIATASAQIAAGNLDLSQRTEQQAASLEETASSMEQLTSTVKQNADNARQANQLVVSAAEHADQGGQVVGQVVATMGSIKDSSRKIVDIIGVIDGIAFQTNILALNAAVEAARAGEQGRGFAVVASEVRNLAQRSAGAAKEIKELIGDSVGKVDAGSALVDAAGATMAQIVASVRQVADIMGEITAASIEQSSGIEQVNLAITAMDSATQQNAALVEQAAAAAASMQEQAVRLSQAVSVFRLDGHGPY</sequence>
<evidence type="ECO:0000256" key="3">
    <source>
        <dbReference type="ARBA" id="ARBA00029447"/>
    </source>
</evidence>
<evidence type="ECO:0000259" key="6">
    <source>
        <dbReference type="PROSITE" id="PS50111"/>
    </source>
</evidence>
<organism evidence="8 9">
    <name type="scientific">Rugamonas rubra</name>
    <dbReference type="NCBI Taxonomy" id="758825"/>
    <lineage>
        <taxon>Bacteria</taxon>
        <taxon>Pseudomonadati</taxon>
        <taxon>Pseudomonadota</taxon>
        <taxon>Betaproteobacteria</taxon>
        <taxon>Burkholderiales</taxon>
        <taxon>Oxalobacteraceae</taxon>
        <taxon>Telluria group</taxon>
        <taxon>Rugamonas</taxon>
    </lineage>
</organism>
<dbReference type="PROSITE" id="PS50111">
    <property type="entry name" value="CHEMOTAXIS_TRANSDUC_2"/>
    <property type="match status" value="1"/>
</dbReference>
<keyword evidence="5" id="KW-0812">Transmembrane</keyword>
<dbReference type="Proteomes" id="UP000199470">
    <property type="component" value="Unassembled WGS sequence"/>
</dbReference>
<feature type="domain" description="Methyl-accepting transducer" evidence="6">
    <location>
        <begin position="269"/>
        <end position="498"/>
    </location>
</feature>
<dbReference type="InterPro" id="IPR047347">
    <property type="entry name" value="YvaQ-like_sensor"/>
</dbReference>
<dbReference type="Pfam" id="PF12729">
    <property type="entry name" value="4HB_MCP_1"/>
    <property type="match status" value="1"/>
</dbReference>
<comment type="similarity">
    <text evidence="3">Belongs to the methyl-accepting chemotaxis (MCP) protein family.</text>
</comment>
<evidence type="ECO:0000256" key="5">
    <source>
        <dbReference type="SAM" id="Phobius"/>
    </source>
</evidence>
<keyword evidence="5" id="KW-1133">Transmembrane helix</keyword>
<evidence type="ECO:0000256" key="2">
    <source>
        <dbReference type="ARBA" id="ARBA00022481"/>
    </source>
</evidence>
<dbReference type="GO" id="GO:0007165">
    <property type="term" value="P:signal transduction"/>
    <property type="evidence" value="ECO:0007669"/>
    <property type="project" value="UniProtKB-KW"/>
</dbReference>
<evidence type="ECO:0000313" key="8">
    <source>
        <dbReference type="EMBL" id="SFM75870.1"/>
    </source>
</evidence>
<feature type="transmembrane region" description="Helical" evidence="5">
    <location>
        <begin position="190"/>
        <end position="210"/>
    </location>
</feature>
<dbReference type="GO" id="GO:0004888">
    <property type="term" value="F:transmembrane signaling receptor activity"/>
    <property type="evidence" value="ECO:0007669"/>
    <property type="project" value="TreeGrafter"/>
</dbReference>
<feature type="domain" description="HAMP" evidence="7">
    <location>
        <begin position="212"/>
        <end position="264"/>
    </location>
</feature>
<dbReference type="EMBL" id="FOTW01000031">
    <property type="protein sequence ID" value="SFM75870.1"/>
    <property type="molecule type" value="Genomic_DNA"/>
</dbReference>
<dbReference type="CDD" id="cd06225">
    <property type="entry name" value="HAMP"/>
    <property type="match status" value="1"/>
</dbReference>
<feature type="transmembrane region" description="Helical" evidence="5">
    <location>
        <begin position="12"/>
        <end position="31"/>
    </location>
</feature>
<dbReference type="GO" id="GO:0005886">
    <property type="term" value="C:plasma membrane"/>
    <property type="evidence" value="ECO:0007669"/>
    <property type="project" value="TreeGrafter"/>
</dbReference>
<dbReference type="OrthoDB" id="8576332at2"/>
<dbReference type="AlphaFoldDB" id="A0A1I4TH48"/>
<dbReference type="Gene3D" id="1.10.287.950">
    <property type="entry name" value="Methyl-accepting chemotaxis protein"/>
    <property type="match status" value="1"/>
</dbReference>
<dbReference type="InterPro" id="IPR003660">
    <property type="entry name" value="HAMP_dom"/>
</dbReference>
<dbReference type="GO" id="GO:0006935">
    <property type="term" value="P:chemotaxis"/>
    <property type="evidence" value="ECO:0007669"/>
    <property type="project" value="TreeGrafter"/>
</dbReference>
<dbReference type="PROSITE" id="PS50885">
    <property type="entry name" value="HAMP"/>
    <property type="match status" value="1"/>
</dbReference>
<dbReference type="SMART" id="SM00283">
    <property type="entry name" value="MA"/>
    <property type="match status" value="1"/>
</dbReference>
<comment type="subcellular location">
    <subcellularLocation>
        <location evidence="1">Membrane</location>
    </subcellularLocation>
</comment>
<reference evidence="8 9" key="1">
    <citation type="submission" date="2016-10" db="EMBL/GenBank/DDBJ databases">
        <authorList>
            <person name="de Groot N.N."/>
        </authorList>
    </citation>
    <scope>NUCLEOTIDE SEQUENCE [LARGE SCALE GENOMIC DNA]</scope>
    <source>
        <strain evidence="8 9">ATCC 43154</strain>
    </source>
</reference>
<dbReference type="Pfam" id="PF00015">
    <property type="entry name" value="MCPsignal"/>
    <property type="match status" value="1"/>
</dbReference>
<protein>
    <submittedName>
        <fullName evidence="8">Methyl-accepting chemotaxis protein</fullName>
    </submittedName>
</protein>
<keyword evidence="5" id="KW-0472">Membrane</keyword>
<dbReference type="PANTHER" id="PTHR43531:SF14">
    <property type="entry name" value="METHYL-ACCEPTING CHEMOTAXIS PROTEIN I-RELATED"/>
    <property type="match status" value="1"/>
</dbReference>
<evidence type="ECO:0000259" key="7">
    <source>
        <dbReference type="PROSITE" id="PS50885"/>
    </source>
</evidence>
<accession>A0A1I4TH48</accession>
<evidence type="ECO:0000313" key="9">
    <source>
        <dbReference type="Proteomes" id="UP000199470"/>
    </source>
</evidence>
<dbReference type="PANTHER" id="PTHR43531">
    <property type="entry name" value="PROTEIN ICFG"/>
    <property type="match status" value="1"/>
</dbReference>
<evidence type="ECO:0000256" key="4">
    <source>
        <dbReference type="PROSITE-ProRule" id="PRU00284"/>
    </source>
</evidence>
<dbReference type="InterPro" id="IPR024478">
    <property type="entry name" value="HlyB_4HB_MCP"/>
</dbReference>
<name>A0A1I4TH48_9BURK</name>
<keyword evidence="2" id="KW-0488">Methylation</keyword>
<dbReference type="SUPFAM" id="SSF58104">
    <property type="entry name" value="Methyl-accepting chemotaxis protein (MCP) signaling domain"/>
    <property type="match status" value="1"/>
</dbReference>
<dbReference type="CDD" id="cd19411">
    <property type="entry name" value="MCP2201-like_sensor"/>
    <property type="match status" value="1"/>
</dbReference>
<dbReference type="InterPro" id="IPR004089">
    <property type="entry name" value="MCPsignal_dom"/>
</dbReference>
<dbReference type="STRING" id="758825.SAMN02982985_05200"/>
<dbReference type="InterPro" id="IPR051310">
    <property type="entry name" value="MCP_chemotaxis"/>
</dbReference>